<evidence type="ECO:0000313" key="2">
    <source>
        <dbReference type="Proteomes" id="UP000198917"/>
    </source>
</evidence>
<dbReference type="EMBL" id="FNEW01000001">
    <property type="protein sequence ID" value="SDJ39716.1"/>
    <property type="molecule type" value="Genomic_DNA"/>
</dbReference>
<proteinExistence type="predicted"/>
<comment type="caution">
    <text evidence="1">The sequence shown here is derived from an EMBL/GenBank/DDBJ whole genome shotgun (WGS) entry which is preliminary data.</text>
</comment>
<gene>
    <name evidence="1" type="ORF">SAMN05428983_1495</name>
</gene>
<organism evidence="1 2">
    <name type="scientific">Agrobacterium fabrum</name>
    <dbReference type="NCBI Taxonomy" id="1176649"/>
    <lineage>
        <taxon>Bacteria</taxon>
        <taxon>Pseudomonadati</taxon>
        <taxon>Pseudomonadota</taxon>
        <taxon>Alphaproteobacteria</taxon>
        <taxon>Hyphomicrobiales</taxon>
        <taxon>Rhizobiaceae</taxon>
        <taxon>Rhizobium/Agrobacterium group</taxon>
        <taxon>Agrobacterium</taxon>
        <taxon>Agrobacterium tumefaciens complex</taxon>
    </lineage>
</organism>
<accession>A0A7Z7BJL1</accession>
<reference evidence="1 2" key="1">
    <citation type="submission" date="2016-10" db="EMBL/GenBank/DDBJ databases">
        <authorList>
            <person name="Varghese N."/>
            <person name="Submissions S."/>
        </authorList>
    </citation>
    <scope>NUCLEOTIDE SEQUENCE [LARGE SCALE GENOMIC DNA]</scope>
    <source>
        <strain evidence="1 2">PDC82</strain>
    </source>
</reference>
<protein>
    <submittedName>
        <fullName evidence="1">Uncharacterized protein</fullName>
    </submittedName>
</protein>
<evidence type="ECO:0000313" key="1">
    <source>
        <dbReference type="EMBL" id="SDJ39716.1"/>
    </source>
</evidence>
<dbReference type="Proteomes" id="UP000198917">
    <property type="component" value="Unassembled WGS sequence"/>
</dbReference>
<name>A0A7Z7BJL1_9HYPH</name>
<dbReference type="AlphaFoldDB" id="A0A7Z7BJL1"/>
<sequence>MSAHSGFDVVGSAGEGRFHFFMEEAEIGGELRQRVAGKLQLQAEAVLVLPLHNTLDEA</sequence>